<dbReference type="SUPFAM" id="SSF53649">
    <property type="entry name" value="Alkaline phosphatase-like"/>
    <property type="match status" value="1"/>
</dbReference>
<dbReference type="Pfam" id="PF01663">
    <property type="entry name" value="Phosphodiest"/>
    <property type="match status" value="1"/>
</dbReference>
<dbReference type="AlphaFoldDB" id="A0A1F5NTM7"/>
<reference evidence="1 2" key="1">
    <citation type="journal article" date="2016" name="Nat. Commun.">
        <title>Thousands of microbial genomes shed light on interconnected biogeochemical processes in an aquifer system.</title>
        <authorList>
            <person name="Anantharaman K."/>
            <person name="Brown C.T."/>
            <person name="Hug L.A."/>
            <person name="Sharon I."/>
            <person name="Castelle C.J."/>
            <person name="Probst A.J."/>
            <person name="Thomas B.C."/>
            <person name="Singh A."/>
            <person name="Wilkins M.J."/>
            <person name="Karaoz U."/>
            <person name="Brodie E.L."/>
            <person name="Williams K.H."/>
            <person name="Hubbard S.S."/>
            <person name="Banfield J.F."/>
        </authorList>
    </citation>
    <scope>NUCLEOTIDE SEQUENCE [LARGE SCALE GENOMIC DNA]</scope>
</reference>
<dbReference type="GO" id="GO:0016787">
    <property type="term" value="F:hydrolase activity"/>
    <property type="evidence" value="ECO:0007669"/>
    <property type="project" value="UniProtKB-ARBA"/>
</dbReference>
<dbReference type="InterPro" id="IPR002591">
    <property type="entry name" value="Phosphodiest/P_Trfase"/>
</dbReference>
<evidence type="ECO:0008006" key="3">
    <source>
        <dbReference type="Google" id="ProtNLM"/>
    </source>
</evidence>
<evidence type="ECO:0000313" key="2">
    <source>
        <dbReference type="Proteomes" id="UP000177912"/>
    </source>
</evidence>
<protein>
    <recommendedName>
        <fullName evidence="3">Phosphodiesterase</fullName>
    </recommendedName>
</protein>
<dbReference type="STRING" id="1817822.A2826_02455"/>
<organism evidence="1 2">
    <name type="scientific">Candidatus Doudnabacteria bacterium RIFCSPHIGHO2_01_FULL_43_23</name>
    <dbReference type="NCBI Taxonomy" id="1817822"/>
    <lineage>
        <taxon>Bacteria</taxon>
        <taxon>Candidatus Doudnaibacteriota</taxon>
    </lineage>
</organism>
<dbReference type="PANTHER" id="PTHR10151:SF120">
    <property type="entry name" value="BIS(5'-ADENOSYL)-TRIPHOSPHATASE"/>
    <property type="match status" value="1"/>
</dbReference>
<dbReference type="InterPro" id="IPR017850">
    <property type="entry name" value="Alkaline_phosphatase_core_sf"/>
</dbReference>
<dbReference type="Proteomes" id="UP000177912">
    <property type="component" value="Unassembled WGS sequence"/>
</dbReference>
<dbReference type="EMBL" id="MFEI01000014">
    <property type="protein sequence ID" value="OGE80963.1"/>
    <property type="molecule type" value="Genomic_DNA"/>
</dbReference>
<dbReference type="Gene3D" id="3.40.720.10">
    <property type="entry name" value="Alkaline Phosphatase, subunit A"/>
    <property type="match status" value="1"/>
</dbReference>
<evidence type="ECO:0000313" key="1">
    <source>
        <dbReference type="EMBL" id="OGE80963.1"/>
    </source>
</evidence>
<dbReference type="PANTHER" id="PTHR10151">
    <property type="entry name" value="ECTONUCLEOTIDE PYROPHOSPHATASE/PHOSPHODIESTERASE"/>
    <property type="match status" value="1"/>
</dbReference>
<proteinExistence type="predicted"/>
<gene>
    <name evidence="1" type="ORF">A2826_02455</name>
</gene>
<name>A0A1F5NTM7_9BACT</name>
<sequence length="468" mass="53547">MKKPKVLVIGLDGGTPEFIFEKFWDKLPNLRKLGEAGVWQEIETTTPAVTPPAWTSMLTGKNPGKFGFWDFVFRRDFSYGEKELVGSGKIESKPLYSYLDEAGLRCALINLAVSYPPIKLKNGICIGSFLNPDNQKSLGHPENIYKEVEDVLGEPYLLDAARVGVNFRDIPKDEVYELIKKMDGQRFTLLKHYLKKVEFDFVMTVIMGTDRLGHLLVNMVDENHVHFDKSSKLKNAYLDHLQFVDREIGEVLKFVDEDTYVFVLSDHTVQRLDSRFNFNDWLYDQSYLKLKSGKPKKPTTLAKADVDWAQTIAWSEGFMEARFYINLKGREAQGAVEKTEFEKVKAELQEKIKTITDQNGKPLKVEIIERESVMWGPYAKYGPDFLVRLNDANWANNAVMGYDNYYSYNTPIGEDEGTHGNKAIFIGRGQGLDKSLAHRKIKLFDLTPTILKIFDIEAKEDFDGKSLI</sequence>
<comment type="caution">
    <text evidence="1">The sequence shown here is derived from an EMBL/GenBank/DDBJ whole genome shotgun (WGS) entry which is preliminary data.</text>
</comment>
<accession>A0A1F5NTM7</accession>